<dbReference type="OrthoDB" id="242474at2157"/>
<dbReference type="PATRIC" id="fig|1132509.6.peg.2168"/>
<gene>
    <name evidence="3" type="ORF">C447_09612</name>
</gene>
<keyword evidence="2" id="KW-1133">Transmembrane helix</keyword>
<evidence type="ECO:0000313" key="3">
    <source>
        <dbReference type="EMBL" id="EMA38403.1"/>
    </source>
</evidence>
<feature type="transmembrane region" description="Helical" evidence="2">
    <location>
        <begin position="222"/>
        <end position="241"/>
    </location>
</feature>
<feature type="transmembrane region" description="Helical" evidence="2">
    <location>
        <begin position="253"/>
        <end position="275"/>
    </location>
</feature>
<keyword evidence="2" id="KW-0812">Transmembrane</keyword>
<feature type="transmembrane region" description="Helical" evidence="2">
    <location>
        <begin position="306"/>
        <end position="328"/>
    </location>
</feature>
<evidence type="ECO:0000256" key="2">
    <source>
        <dbReference type="SAM" id="Phobius"/>
    </source>
</evidence>
<proteinExistence type="predicted"/>
<reference evidence="3 4" key="1">
    <citation type="journal article" date="2014" name="PLoS Genet.">
        <title>Phylogenetically driven sequencing of extremely halophilic archaea reveals strategies for static and dynamic osmo-response.</title>
        <authorList>
            <person name="Becker E.A."/>
            <person name="Seitzer P.M."/>
            <person name="Tritt A."/>
            <person name="Larsen D."/>
            <person name="Krusor M."/>
            <person name="Yao A.I."/>
            <person name="Wu D."/>
            <person name="Madern D."/>
            <person name="Eisen J.A."/>
            <person name="Darling A.E."/>
            <person name="Facciotti M.T."/>
        </authorList>
    </citation>
    <scope>NUCLEOTIDE SEQUENCE [LARGE SCALE GENOMIC DNA]</scope>
    <source>
        <strain evidence="3 4">100A6</strain>
    </source>
</reference>
<sequence length="367" mass="38351">MSSRSVFVVVLLVLSLAVVGATAASPPPEPLCGVCDDSLTDSAADHGVGLSTEESHLSIRVAENGSARWHARVELRSGADALRRDDQRRRNIVRDSVDRSAMEGPGVRSAVENDTLVVTYRESDFARRSAGAVVVDSLTSPSLTTRADTIVVHAPPGYRPANRPTGEATTSGSAVVWSGGSDEIGFEPTHLAFVSTDALAPGIVGLFATALAVGPELAAESLSIVFFTVLVLGGTAGFLTRRLDGTAQRNERVSLVVALGAAVAFLTVVFAGRNLTDGSRMALSLFVPTALFFGLGYHARRDRRAWGFVVTLSVAPFLGVFAMALFGTAGPVFGGGFADLFFDIGGVIALVVGVVAFFAGRNIVRND</sequence>
<feature type="transmembrane region" description="Helical" evidence="2">
    <location>
        <begin position="281"/>
        <end position="299"/>
    </location>
</feature>
<evidence type="ECO:0000256" key="1">
    <source>
        <dbReference type="SAM" id="MobiDB-lite"/>
    </source>
</evidence>
<organism evidence="3 4">
    <name type="scientific">Halococcus hamelinensis 100A6</name>
    <dbReference type="NCBI Taxonomy" id="1132509"/>
    <lineage>
        <taxon>Archaea</taxon>
        <taxon>Methanobacteriati</taxon>
        <taxon>Methanobacteriota</taxon>
        <taxon>Stenosarchaea group</taxon>
        <taxon>Halobacteria</taxon>
        <taxon>Halobacteriales</taxon>
        <taxon>Halococcaceae</taxon>
        <taxon>Halococcus</taxon>
    </lineage>
</organism>
<name>M0LZ12_9EURY</name>
<dbReference type="Proteomes" id="UP000011566">
    <property type="component" value="Unassembled WGS sequence"/>
</dbReference>
<dbReference type="RefSeq" id="WP_007693294.1">
    <property type="nucleotide sequence ID" value="NZ_AJRK01000391.1"/>
</dbReference>
<protein>
    <submittedName>
        <fullName evidence="3">Uncharacterized protein</fullName>
    </submittedName>
</protein>
<accession>M0LZ12</accession>
<comment type="caution">
    <text evidence="3">The sequence shown here is derived from an EMBL/GenBank/DDBJ whole genome shotgun (WGS) entry which is preliminary data.</text>
</comment>
<feature type="region of interest" description="Disordered" evidence="1">
    <location>
        <begin position="154"/>
        <end position="174"/>
    </location>
</feature>
<dbReference type="eggNOG" id="arCOG13024">
    <property type="taxonomic scope" value="Archaea"/>
</dbReference>
<dbReference type="EMBL" id="AOMB01000030">
    <property type="protein sequence ID" value="EMA38403.1"/>
    <property type="molecule type" value="Genomic_DNA"/>
</dbReference>
<dbReference type="AlphaFoldDB" id="M0LZ12"/>
<keyword evidence="4" id="KW-1185">Reference proteome</keyword>
<feature type="transmembrane region" description="Helical" evidence="2">
    <location>
        <begin position="340"/>
        <end position="360"/>
    </location>
</feature>
<keyword evidence="2" id="KW-0472">Membrane</keyword>
<evidence type="ECO:0000313" key="4">
    <source>
        <dbReference type="Proteomes" id="UP000011566"/>
    </source>
</evidence>